<dbReference type="EMBL" id="NPEF02000056">
    <property type="protein sequence ID" value="MDV6237900.1"/>
    <property type="molecule type" value="Genomic_DNA"/>
</dbReference>
<sequence length="113" mass="12604">SFLLSEEIGTTDFYPTVRRILSLHIKGNADASSKAAQIVEYLSSKGDHFVHERHINIEECLSAGLLISRLEENQDLQNHVLTVHHSFMHSLQKTNAAKIVENQLGIALITATK</sequence>
<gene>
    <name evidence="1" type="ORF">CH379_019935</name>
</gene>
<organism evidence="1 2">
    <name type="scientific">Leptospira ellisii</name>
    <dbReference type="NCBI Taxonomy" id="2023197"/>
    <lineage>
        <taxon>Bacteria</taxon>
        <taxon>Pseudomonadati</taxon>
        <taxon>Spirochaetota</taxon>
        <taxon>Spirochaetia</taxon>
        <taxon>Leptospirales</taxon>
        <taxon>Leptospiraceae</taxon>
        <taxon>Leptospira</taxon>
    </lineage>
</organism>
<evidence type="ECO:0000313" key="1">
    <source>
        <dbReference type="EMBL" id="MDV6237900.1"/>
    </source>
</evidence>
<protein>
    <submittedName>
        <fullName evidence="1">Uncharacterized protein</fullName>
    </submittedName>
</protein>
<feature type="non-terminal residue" evidence="1">
    <location>
        <position position="1"/>
    </location>
</feature>
<name>A0AAE4QU58_9LEPT</name>
<comment type="caution">
    <text evidence="1">The sequence shown here is derived from an EMBL/GenBank/DDBJ whole genome shotgun (WGS) entry which is preliminary data.</text>
</comment>
<keyword evidence="2" id="KW-1185">Reference proteome</keyword>
<proteinExistence type="predicted"/>
<dbReference type="Proteomes" id="UP000232122">
    <property type="component" value="Unassembled WGS sequence"/>
</dbReference>
<dbReference type="AlphaFoldDB" id="A0AAE4QU58"/>
<reference evidence="1 2" key="1">
    <citation type="journal article" date="2018" name="Microb. Genom.">
        <title>Deciphering the unexplored Leptospira diversity from soils uncovers genomic evolution to virulence.</title>
        <authorList>
            <person name="Thibeaux R."/>
            <person name="Iraola G."/>
            <person name="Ferres I."/>
            <person name="Bierque E."/>
            <person name="Girault D."/>
            <person name="Soupe-Gilbert M.E."/>
            <person name="Picardeau M."/>
            <person name="Goarant C."/>
        </authorList>
    </citation>
    <scope>NUCLEOTIDE SEQUENCE [LARGE SCALE GENOMIC DNA]</scope>
    <source>
        <strain evidence="1 2">ATI7-C-A5</strain>
    </source>
</reference>
<evidence type="ECO:0000313" key="2">
    <source>
        <dbReference type="Proteomes" id="UP000232122"/>
    </source>
</evidence>
<dbReference type="RefSeq" id="WP_207796243.1">
    <property type="nucleotide sequence ID" value="NZ_NPEF02000056.1"/>
</dbReference>
<accession>A0AAE4QU58</accession>